<dbReference type="Proteomes" id="UP001330812">
    <property type="component" value="Chromosome"/>
</dbReference>
<evidence type="ECO:0000313" key="2">
    <source>
        <dbReference type="Proteomes" id="UP001330812"/>
    </source>
</evidence>
<proteinExistence type="predicted"/>
<name>A0ABZ1IA32_9PSEU</name>
<evidence type="ECO:0000313" key="1">
    <source>
        <dbReference type="EMBL" id="WSE30921.1"/>
    </source>
</evidence>
<sequence>MPKLFTYLGQRREDVALELGLKREDGRKLQIKLTNTTAVDELTKQADALFAAE</sequence>
<organism evidence="1 2">
    <name type="scientific">Amycolatopsis rhabdoformis</name>
    <dbReference type="NCBI Taxonomy" id="1448059"/>
    <lineage>
        <taxon>Bacteria</taxon>
        <taxon>Bacillati</taxon>
        <taxon>Actinomycetota</taxon>
        <taxon>Actinomycetes</taxon>
        <taxon>Pseudonocardiales</taxon>
        <taxon>Pseudonocardiaceae</taxon>
        <taxon>Amycolatopsis</taxon>
    </lineage>
</organism>
<gene>
    <name evidence="1" type="ORF">VSH64_02080</name>
</gene>
<dbReference type="EMBL" id="CP142149">
    <property type="protein sequence ID" value="WSE30921.1"/>
    <property type="molecule type" value="Genomic_DNA"/>
</dbReference>
<protein>
    <submittedName>
        <fullName evidence="1">Uncharacterized protein</fullName>
    </submittedName>
</protein>
<keyword evidence="2" id="KW-1185">Reference proteome</keyword>
<dbReference type="RefSeq" id="WP_326833737.1">
    <property type="nucleotide sequence ID" value="NZ_CP142149.1"/>
</dbReference>
<reference evidence="1 2" key="1">
    <citation type="journal article" date="2015" name="Int. J. Syst. Evol. Microbiol.">
        <title>Amycolatopsis rhabdoformis sp. nov., an actinomycete isolated from a tropical forest soil.</title>
        <authorList>
            <person name="Souza W.R."/>
            <person name="Silva R.E."/>
            <person name="Goodfellow M."/>
            <person name="Busarakam K."/>
            <person name="Figueiro F.S."/>
            <person name="Ferreira D."/>
            <person name="Rodrigues-Filho E."/>
            <person name="Moraes L.A.B."/>
            <person name="Zucchi T.D."/>
        </authorList>
    </citation>
    <scope>NUCLEOTIDE SEQUENCE [LARGE SCALE GENOMIC DNA]</scope>
    <source>
        <strain evidence="1 2">NCIMB 14900</strain>
    </source>
</reference>
<accession>A0ABZ1IA32</accession>